<dbReference type="RefSeq" id="WP_380016241.1">
    <property type="nucleotide sequence ID" value="NZ_JADIKI010000021.1"/>
</dbReference>
<keyword evidence="10" id="KW-0418">Kinase</keyword>
<evidence type="ECO:0000256" key="3">
    <source>
        <dbReference type="ARBA" id="ARBA00012438"/>
    </source>
</evidence>
<evidence type="ECO:0000256" key="8">
    <source>
        <dbReference type="ARBA" id="ARBA00022692"/>
    </source>
</evidence>
<keyword evidence="6" id="KW-0597">Phosphoprotein</keyword>
<feature type="transmembrane region" description="Helical" evidence="15">
    <location>
        <begin position="12"/>
        <end position="36"/>
    </location>
</feature>
<dbReference type="PANTHER" id="PTHR44936:SF5">
    <property type="entry name" value="SENSOR HISTIDINE KINASE ENVZ"/>
    <property type="match status" value="1"/>
</dbReference>
<dbReference type="Gene3D" id="1.10.287.130">
    <property type="match status" value="1"/>
</dbReference>
<evidence type="ECO:0000256" key="1">
    <source>
        <dbReference type="ARBA" id="ARBA00000085"/>
    </source>
</evidence>
<dbReference type="Gene3D" id="3.30.565.10">
    <property type="entry name" value="Histidine kinase-like ATPase, C-terminal domain"/>
    <property type="match status" value="1"/>
</dbReference>
<dbReference type="Pfam" id="PF02518">
    <property type="entry name" value="HATPase_c"/>
    <property type="match status" value="1"/>
</dbReference>
<evidence type="ECO:0000256" key="10">
    <source>
        <dbReference type="ARBA" id="ARBA00022777"/>
    </source>
</evidence>
<dbReference type="Proteomes" id="UP001620409">
    <property type="component" value="Unassembled WGS sequence"/>
</dbReference>
<dbReference type="PROSITE" id="PS50885">
    <property type="entry name" value="HAMP"/>
    <property type="match status" value="1"/>
</dbReference>
<evidence type="ECO:0000256" key="12">
    <source>
        <dbReference type="ARBA" id="ARBA00022989"/>
    </source>
</evidence>
<dbReference type="CDD" id="cd00082">
    <property type="entry name" value="HisKA"/>
    <property type="match status" value="1"/>
</dbReference>
<evidence type="ECO:0000256" key="5">
    <source>
        <dbReference type="ARBA" id="ARBA00022519"/>
    </source>
</evidence>
<dbReference type="PROSITE" id="PS50109">
    <property type="entry name" value="HIS_KIN"/>
    <property type="match status" value="1"/>
</dbReference>
<comment type="catalytic activity">
    <reaction evidence="1">
        <text>ATP + protein L-histidine = ADP + protein N-phospho-L-histidine.</text>
        <dbReference type="EC" id="2.7.13.3"/>
    </reaction>
</comment>
<evidence type="ECO:0000256" key="4">
    <source>
        <dbReference type="ARBA" id="ARBA00022475"/>
    </source>
</evidence>
<evidence type="ECO:0000256" key="13">
    <source>
        <dbReference type="ARBA" id="ARBA00023012"/>
    </source>
</evidence>
<proteinExistence type="predicted"/>
<dbReference type="SUPFAM" id="SSF47384">
    <property type="entry name" value="Homodimeric domain of signal transducing histidine kinase"/>
    <property type="match status" value="1"/>
</dbReference>
<feature type="domain" description="HAMP" evidence="17">
    <location>
        <begin position="191"/>
        <end position="243"/>
    </location>
</feature>
<reference evidence="18 19" key="1">
    <citation type="submission" date="2020-10" db="EMBL/GenBank/DDBJ databases">
        <title>Phylogeny of dyella-like bacteria.</title>
        <authorList>
            <person name="Fu J."/>
        </authorList>
    </citation>
    <scope>NUCLEOTIDE SEQUENCE [LARGE SCALE GENOMIC DNA]</scope>
    <source>
        <strain evidence="18 19">DHG40</strain>
    </source>
</reference>
<feature type="domain" description="Histidine kinase" evidence="16">
    <location>
        <begin position="251"/>
        <end position="450"/>
    </location>
</feature>
<keyword evidence="14 15" id="KW-0472">Membrane</keyword>
<dbReference type="SUPFAM" id="SSF55874">
    <property type="entry name" value="ATPase domain of HSP90 chaperone/DNA topoisomerase II/histidine kinase"/>
    <property type="match status" value="1"/>
</dbReference>
<keyword evidence="7" id="KW-0808">Transferase</keyword>
<keyword evidence="8 15" id="KW-0812">Transmembrane</keyword>
<evidence type="ECO:0000313" key="19">
    <source>
        <dbReference type="Proteomes" id="UP001620409"/>
    </source>
</evidence>
<comment type="subcellular location">
    <subcellularLocation>
        <location evidence="2">Cell inner membrane</location>
        <topology evidence="2">Multi-pass membrane protein</topology>
    </subcellularLocation>
</comment>
<evidence type="ECO:0000256" key="2">
    <source>
        <dbReference type="ARBA" id="ARBA00004429"/>
    </source>
</evidence>
<dbReference type="Pfam" id="PF00512">
    <property type="entry name" value="HisKA"/>
    <property type="match status" value="1"/>
</dbReference>
<keyword evidence="19" id="KW-1185">Reference proteome</keyword>
<keyword evidence="9" id="KW-0547">Nucleotide-binding</keyword>
<dbReference type="InterPro" id="IPR004358">
    <property type="entry name" value="Sig_transdc_His_kin-like_C"/>
</dbReference>
<feature type="transmembrane region" description="Helical" evidence="15">
    <location>
        <begin position="171"/>
        <end position="189"/>
    </location>
</feature>
<evidence type="ECO:0000256" key="14">
    <source>
        <dbReference type="ARBA" id="ARBA00023136"/>
    </source>
</evidence>
<dbReference type="SMART" id="SM00304">
    <property type="entry name" value="HAMP"/>
    <property type="match status" value="1"/>
</dbReference>
<dbReference type="CDD" id="cd06225">
    <property type="entry name" value="HAMP"/>
    <property type="match status" value="1"/>
</dbReference>
<protein>
    <recommendedName>
        <fullName evidence="3">histidine kinase</fullName>
        <ecNumber evidence="3">2.7.13.3</ecNumber>
    </recommendedName>
</protein>
<dbReference type="InterPro" id="IPR036097">
    <property type="entry name" value="HisK_dim/P_sf"/>
</dbReference>
<dbReference type="SMART" id="SM00387">
    <property type="entry name" value="HATPase_c"/>
    <property type="match status" value="1"/>
</dbReference>
<dbReference type="PRINTS" id="PR00344">
    <property type="entry name" value="BCTRLSENSOR"/>
</dbReference>
<evidence type="ECO:0000259" key="17">
    <source>
        <dbReference type="PROSITE" id="PS50885"/>
    </source>
</evidence>
<gene>
    <name evidence="18" type="ORF">ISP18_01240</name>
</gene>
<dbReference type="InterPro" id="IPR050980">
    <property type="entry name" value="2C_sensor_his_kinase"/>
</dbReference>
<keyword evidence="4" id="KW-1003">Cell membrane</keyword>
<dbReference type="EC" id="2.7.13.3" evidence="3"/>
<dbReference type="InterPro" id="IPR003594">
    <property type="entry name" value="HATPase_dom"/>
</dbReference>
<dbReference type="Pfam" id="PF00672">
    <property type="entry name" value="HAMP"/>
    <property type="match status" value="1"/>
</dbReference>
<accession>A0ABW8IDI0</accession>
<keyword evidence="13" id="KW-0902">Two-component regulatory system</keyword>
<keyword evidence="12 15" id="KW-1133">Transmembrane helix</keyword>
<evidence type="ECO:0000259" key="16">
    <source>
        <dbReference type="PROSITE" id="PS50109"/>
    </source>
</evidence>
<name>A0ABW8IDI0_9GAMM</name>
<keyword evidence="11" id="KW-0067">ATP-binding</keyword>
<dbReference type="PANTHER" id="PTHR44936">
    <property type="entry name" value="SENSOR PROTEIN CREC"/>
    <property type="match status" value="1"/>
</dbReference>
<evidence type="ECO:0000313" key="18">
    <source>
        <dbReference type="EMBL" id="MFK2853218.1"/>
    </source>
</evidence>
<dbReference type="EMBL" id="JADIKI010000021">
    <property type="protein sequence ID" value="MFK2853218.1"/>
    <property type="molecule type" value="Genomic_DNA"/>
</dbReference>
<evidence type="ECO:0000256" key="6">
    <source>
        <dbReference type="ARBA" id="ARBA00022553"/>
    </source>
</evidence>
<evidence type="ECO:0000256" key="7">
    <source>
        <dbReference type="ARBA" id="ARBA00022679"/>
    </source>
</evidence>
<dbReference type="InterPro" id="IPR036890">
    <property type="entry name" value="HATPase_C_sf"/>
</dbReference>
<evidence type="ECO:0000256" key="11">
    <source>
        <dbReference type="ARBA" id="ARBA00022840"/>
    </source>
</evidence>
<keyword evidence="5" id="KW-0997">Cell inner membrane</keyword>
<comment type="caution">
    <text evidence="18">The sequence shown here is derived from an EMBL/GenBank/DDBJ whole genome shotgun (WGS) entry which is preliminary data.</text>
</comment>
<dbReference type="InterPro" id="IPR003660">
    <property type="entry name" value="HAMP_dom"/>
</dbReference>
<dbReference type="InterPro" id="IPR005467">
    <property type="entry name" value="His_kinase_dom"/>
</dbReference>
<evidence type="ECO:0000256" key="9">
    <source>
        <dbReference type="ARBA" id="ARBA00022741"/>
    </source>
</evidence>
<dbReference type="SMART" id="SM00388">
    <property type="entry name" value="HisKA"/>
    <property type="match status" value="1"/>
</dbReference>
<sequence length="451" mass="50518">MKRHHFLDSIAWWFSLNIIAAILVALLLNLAFVQLAGVWAEPPLESAGLIENLTGIARAMNALPMSNRGLLATKLSSSDFIVKWYPSRVDVPIPDVPGKNPYDERWARLRELADLPGAGVLIQDTQVRPWSSMTVKSVHPRYSLAMELIDHSWVSFSTDRRNWGMSQSAKWLIATLFLMLSCSLTASAASRRLARPIQHFSSAAEAFGSSSKIEPLRLSGPFEIREAAEAFNAMQSRIQELVSSRTEMFTAISHDLRAPLTRIRLRGEFIEDVEQQRRLFRDVDEMEAMIEASLNYFRFDGQQEDATRFELGELIQSVLDDFQDMGRTVAMAGMHQLVYRGQPLAIRRALTNLVDNAVKYGISALVTLTVQGRSVVITIDDNGPGVTPDLIPKLFRPFFRGEPSRNRETGGFGLGLASAYSIIRSHGGELVLSNRQPHGLRATIWLPREWG</sequence>
<dbReference type="InterPro" id="IPR003661">
    <property type="entry name" value="HisK_dim/P_dom"/>
</dbReference>
<evidence type="ECO:0000256" key="15">
    <source>
        <dbReference type="SAM" id="Phobius"/>
    </source>
</evidence>
<organism evidence="18 19">
    <name type="scientific">Dyella humi</name>
    <dbReference type="NCBI Taxonomy" id="1770547"/>
    <lineage>
        <taxon>Bacteria</taxon>
        <taxon>Pseudomonadati</taxon>
        <taxon>Pseudomonadota</taxon>
        <taxon>Gammaproteobacteria</taxon>
        <taxon>Lysobacterales</taxon>
        <taxon>Rhodanobacteraceae</taxon>
        <taxon>Dyella</taxon>
    </lineage>
</organism>